<dbReference type="SUPFAM" id="SSF50692">
    <property type="entry name" value="ADC-like"/>
    <property type="match status" value="1"/>
</dbReference>
<proteinExistence type="predicted"/>
<comment type="caution">
    <text evidence="2">The sequence shown here is derived from an EMBL/GenBank/DDBJ whole genome shotgun (WGS) entry which is preliminary data.</text>
</comment>
<protein>
    <recommendedName>
        <fullName evidence="1">Molybdopterin dinucleotide-binding domain-containing protein</fullName>
    </recommendedName>
</protein>
<dbReference type="InterPro" id="IPR009010">
    <property type="entry name" value="Asp_de-COase-like_dom_sf"/>
</dbReference>
<evidence type="ECO:0000313" key="2">
    <source>
        <dbReference type="EMBL" id="NEC39678.1"/>
    </source>
</evidence>
<gene>
    <name evidence="2" type="ORF">G3I66_42120</name>
</gene>
<dbReference type="Pfam" id="PF01568">
    <property type="entry name" value="Molydop_binding"/>
    <property type="match status" value="1"/>
</dbReference>
<dbReference type="RefSeq" id="WP_164279622.1">
    <property type="nucleotide sequence ID" value="NZ_JAAGMQ010001234.1"/>
</dbReference>
<accession>A0A6G3TTQ6</accession>
<evidence type="ECO:0000259" key="1">
    <source>
        <dbReference type="Pfam" id="PF01568"/>
    </source>
</evidence>
<feature type="domain" description="Molybdopterin dinucleotide-binding" evidence="1">
    <location>
        <begin position="1"/>
        <end position="36"/>
    </location>
</feature>
<name>A0A6G3TTQ6_9ACTN</name>
<dbReference type="EMBL" id="JAAGMQ010001234">
    <property type="protein sequence ID" value="NEC39678.1"/>
    <property type="molecule type" value="Genomic_DNA"/>
</dbReference>
<dbReference type="GO" id="GO:0043546">
    <property type="term" value="F:molybdopterin cofactor binding"/>
    <property type="evidence" value="ECO:0007669"/>
    <property type="project" value="InterPro"/>
</dbReference>
<reference evidence="2 3" key="1">
    <citation type="submission" date="2020-01" db="EMBL/GenBank/DDBJ databases">
        <title>Insect and environment-associated Actinomycetes.</title>
        <authorList>
            <person name="Currrie C."/>
            <person name="Chevrette M."/>
            <person name="Carlson C."/>
            <person name="Stubbendieck R."/>
            <person name="Wendt-Pienkowski E."/>
        </authorList>
    </citation>
    <scope>NUCLEOTIDE SEQUENCE [LARGE SCALE GENOMIC DNA]</scope>
    <source>
        <strain evidence="2 3">SID7739</strain>
    </source>
</reference>
<dbReference type="Gene3D" id="2.40.40.20">
    <property type="match status" value="1"/>
</dbReference>
<dbReference type="GO" id="GO:0016491">
    <property type="term" value="F:oxidoreductase activity"/>
    <property type="evidence" value="ECO:0007669"/>
    <property type="project" value="InterPro"/>
</dbReference>
<dbReference type="Proteomes" id="UP000475666">
    <property type="component" value="Unassembled WGS sequence"/>
</dbReference>
<feature type="non-terminal residue" evidence="2">
    <location>
        <position position="1"/>
    </location>
</feature>
<evidence type="ECO:0000313" key="3">
    <source>
        <dbReference type="Proteomes" id="UP000475666"/>
    </source>
</evidence>
<sequence length="44" mass="4907">DTVFMPFHWPGEGRANTLTNPALDPTSRMPEFKVCAVRVETVTS</sequence>
<dbReference type="InterPro" id="IPR006657">
    <property type="entry name" value="MoPterin_dinucl-bd_dom"/>
</dbReference>
<organism evidence="2 3">
    <name type="scientific">Streptomyces rubrogriseus</name>
    <dbReference type="NCBI Taxonomy" id="194673"/>
    <lineage>
        <taxon>Bacteria</taxon>
        <taxon>Bacillati</taxon>
        <taxon>Actinomycetota</taxon>
        <taxon>Actinomycetes</taxon>
        <taxon>Kitasatosporales</taxon>
        <taxon>Streptomycetaceae</taxon>
        <taxon>Streptomyces</taxon>
        <taxon>Streptomyces violaceoruber group</taxon>
    </lineage>
</organism>
<dbReference type="AlphaFoldDB" id="A0A6G3TTQ6"/>